<dbReference type="EMBL" id="CP034183">
    <property type="protein sequence ID" value="AZI43345.1"/>
    <property type="molecule type" value="Genomic_DNA"/>
</dbReference>
<reference evidence="2 3" key="1">
    <citation type="submission" date="2018-11" db="EMBL/GenBank/DDBJ databases">
        <title>Deinococcus shelandsis sp. nov., isolated from South Shetland Islands soil of Antarctica.</title>
        <authorList>
            <person name="Tian J."/>
        </authorList>
    </citation>
    <scope>NUCLEOTIDE SEQUENCE [LARGE SCALE GENOMIC DNA]</scope>
    <source>
        <strain evidence="2 3">S14-83T</strain>
    </source>
</reference>
<evidence type="ECO:0000313" key="2">
    <source>
        <dbReference type="EMBL" id="AZI43345.1"/>
    </source>
</evidence>
<gene>
    <name evidence="2" type="ORF">EHF33_11810</name>
</gene>
<keyword evidence="1" id="KW-0732">Signal</keyword>
<dbReference type="OrthoDB" id="65074at2"/>
<dbReference type="KEGG" id="dph:EHF33_11810"/>
<protein>
    <submittedName>
        <fullName evidence="2">YbjN domain-containing protein</fullName>
    </submittedName>
</protein>
<keyword evidence="3" id="KW-1185">Reference proteome</keyword>
<name>A0A3G8YEE6_9DEIO</name>
<dbReference type="InterPro" id="IPR019660">
    <property type="entry name" value="Put_sensory_transdc_reg_YbjN"/>
</dbReference>
<evidence type="ECO:0000313" key="3">
    <source>
        <dbReference type="Proteomes" id="UP000276417"/>
    </source>
</evidence>
<feature type="signal peptide" evidence="1">
    <location>
        <begin position="1"/>
        <end position="26"/>
    </location>
</feature>
<dbReference type="RefSeq" id="WP_124871716.1">
    <property type="nucleotide sequence ID" value="NZ_CP034183.1"/>
</dbReference>
<sequence length="165" mass="18314">MTHTLKRAVVVSALFGLSLGLPLASAQTVIKIATPETLMPILKTAGYTATVDRTGKSPFLKVENKTDGNDFYIDFLNCNTSSCDGAFANVFYTATDFKTKPDLKVINAWNKEYFSQAYMDDKGNPHLISTYTFVGGFTSANFLDWVQTFYDEINQYNDILDGKGK</sequence>
<dbReference type="Proteomes" id="UP000276417">
    <property type="component" value="Chromosome 1"/>
</dbReference>
<accession>A0A3G8YEE6</accession>
<feature type="chain" id="PRO_5018153465" evidence="1">
    <location>
        <begin position="27"/>
        <end position="165"/>
    </location>
</feature>
<organism evidence="2 3">
    <name type="scientific">Deinococcus psychrotolerans</name>
    <dbReference type="NCBI Taxonomy" id="2489213"/>
    <lineage>
        <taxon>Bacteria</taxon>
        <taxon>Thermotogati</taxon>
        <taxon>Deinococcota</taxon>
        <taxon>Deinococci</taxon>
        <taxon>Deinococcales</taxon>
        <taxon>Deinococcaceae</taxon>
        <taxon>Deinococcus</taxon>
    </lineage>
</organism>
<evidence type="ECO:0000256" key="1">
    <source>
        <dbReference type="SAM" id="SignalP"/>
    </source>
</evidence>
<dbReference type="Pfam" id="PF10722">
    <property type="entry name" value="YbjN"/>
    <property type="match status" value="1"/>
</dbReference>
<dbReference type="AlphaFoldDB" id="A0A3G8YEE6"/>
<proteinExistence type="predicted"/>